<protein>
    <recommendedName>
        <fullName evidence="3">DUF1579 domain-containing protein</fullName>
    </recommendedName>
</protein>
<comment type="caution">
    <text evidence="1">The sequence shown here is derived from an EMBL/GenBank/DDBJ whole genome shotgun (WGS) entry which is preliminary data.</text>
</comment>
<name>A0ABU8J4K8_9BURK</name>
<dbReference type="EMBL" id="JACFYJ010000141">
    <property type="protein sequence ID" value="MEI6002913.1"/>
    <property type="molecule type" value="Genomic_DNA"/>
</dbReference>
<keyword evidence="2" id="KW-1185">Reference proteome</keyword>
<dbReference type="RefSeq" id="WP_336602492.1">
    <property type="nucleotide sequence ID" value="NZ_JACFYJ010000141.1"/>
</dbReference>
<evidence type="ECO:0000313" key="1">
    <source>
        <dbReference type="EMBL" id="MEI6002913.1"/>
    </source>
</evidence>
<organism evidence="1 2">
    <name type="scientific">Paraburkholderia bengalensis</name>
    <dbReference type="NCBI Taxonomy" id="2747562"/>
    <lineage>
        <taxon>Bacteria</taxon>
        <taxon>Pseudomonadati</taxon>
        <taxon>Pseudomonadota</taxon>
        <taxon>Betaproteobacteria</taxon>
        <taxon>Burkholderiales</taxon>
        <taxon>Burkholderiaceae</taxon>
        <taxon>Paraburkholderia</taxon>
    </lineage>
</organism>
<gene>
    <name evidence="1" type="ORF">H3V53_39270</name>
</gene>
<sequence length="182" mass="20568">MNALDHDLARGFHAALGAPGRAAGIDAADDLYGWLIGSWDMDVLHYRGDVREQHLTGEIHFGRVLEGRAVQDVWIMPRRADRTTPRERGLDMYGTTLRVWDASIEAWRVTYLNPANGQRDELIGRKIGRDIVQIGMHANGTPIRWNFTEITADSFRWTGVALAADGVTWNLEGEFVARRRRS</sequence>
<evidence type="ECO:0000313" key="2">
    <source>
        <dbReference type="Proteomes" id="UP001386437"/>
    </source>
</evidence>
<reference evidence="1 2" key="1">
    <citation type="journal article" date="2022" name="Arch. Microbiol.">
        <title>Paraburkholderia bengalensis sp. nov. isolated from roots of Oryza sativa, IR64.</title>
        <authorList>
            <person name="Nag P."/>
            <person name="Mondal N."/>
            <person name="Sarkar J."/>
            <person name="Das S."/>
        </authorList>
    </citation>
    <scope>NUCLEOTIDE SEQUENCE [LARGE SCALE GENOMIC DNA]</scope>
    <source>
        <strain evidence="1 2">IR64_4_BI</strain>
    </source>
</reference>
<proteinExistence type="predicted"/>
<accession>A0ABU8J4K8</accession>
<dbReference type="Proteomes" id="UP001386437">
    <property type="component" value="Unassembled WGS sequence"/>
</dbReference>
<evidence type="ECO:0008006" key="3">
    <source>
        <dbReference type="Google" id="ProtNLM"/>
    </source>
</evidence>